<organism evidence="3">
    <name type="scientific">Pseudo-nitzschia australis</name>
    <dbReference type="NCBI Taxonomy" id="44445"/>
    <lineage>
        <taxon>Eukaryota</taxon>
        <taxon>Sar</taxon>
        <taxon>Stramenopiles</taxon>
        <taxon>Ochrophyta</taxon>
        <taxon>Bacillariophyta</taxon>
        <taxon>Bacillariophyceae</taxon>
        <taxon>Bacillariophycidae</taxon>
        <taxon>Bacillariales</taxon>
        <taxon>Bacillariaceae</taxon>
        <taxon>Pseudo-nitzschia</taxon>
    </lineage>
</organism>
<sequence>MTSTDPPPVEEAQQPTEGKRSSLASALSTVQNEVLSLKDGMTMSGGDWGSFTQLFFDNLSTLLGALYAIQGLSSKVAFGDIAVSEDVMNDIIWAKIAPGVGVTLIIGNLYYSWQAIRLTNKYKRQYTAQPYGINTPGAFAFVFNILYNVFFSEGGGDAAFIKGYKVSLAANFITGLISIFLGMFGTQILKFVPPAALLVPIAGIGIAFLGLENIANSVSAPLVGYNAILWVYLGWYAGVRVGYKNFRLPEALQVIIVGVIMGWATGLNKSEATANASKLVKWYGPTWTATEMFQDFSEIKNYLGIIIPLGISAAASTLMCLVSAKEAGDPFPVRESMIVDGIGTCIASFFGSPFGTVIYIGHPAYKRSGAKVGYSLANGVTYLLFSWFGILALIQSIVNQPTIGPIVFFVGLQVNEEALNFMPNRQYAAYIIGLFPSVYDWLVNISGRSPLSDDTFSYDISSAGSAAWMGALNWKNGSLLVSLLWTSILVNVIDRQWVSAAIWSVIASLFAVFGIIHSFSAGFTNFSSVPWQYCYGGDGFCWEYSEQWMQFTAYLMMAATFVILHFISKYDDQMKDPIDDESRHAFDDWFKDAYKYKDSEGKIRDSRITEEEIVEGSDEDVLDKGENADVTKEIEA</sequence>
<name>A0A7S4EKF1_9STRA</name>
<protein>
    <recommendedName>
        <fullName evidence="4">SLC26A/SulP transporter domain-containing protein</fullName>
    </recommendedName>
</protein>
<gene>
    <name evidence="3" type="ORF">PAUS00366_LOCUS11573</name>
</gene>
<feature type="transmembrane region" description="Helical" evidence="2">
    <location>
        <begin position="223"/>
        <end position="243"/>
    </location>
</feature>
<feature type="transmembrane region" description="Helical" evidence="2">
    <location>
        <begin position="500"/>
        <end position="523"/>
    </location>
</feature>
<feature type="transmembrane region" description="Helical" evidence="2">
    <location>
        <begin position="477"/>
        <end position="493"/>
    </location>
</feature>
<proteinExistence type="predicted"/>
<evidence type="ECO:0000256" key="2">
    <source>
        <dbReference type="SAM" id="Phobius"/>
    </source>
</evidence>
<dbReference type="EMBL" id="HBIX01015952">
    <property type="protein sequence ID" value="CAE0718819.1"/>
    <property type="molecule type" value="Transcribed_RNA"/>
</dbReference>
<feature type="transmembrane region" description="Helical" evidence="2">
    <location>
        <begin position="372"/>
        <end position="394"/>
    </location>
</feature>
<keyword evidence="2" id="KW-0812">Transmembrane</keyword>
<feature type="compositionally biased region" description="Basic and acidic residues" evidence="1">
    <location>
        <begin position="622"/>
        <end position="636"/>
    </location>
</feature>
<feature type="transmembrane region" description="Helical" evidence="2">
    <location>
        <begin position="302"/>
        <end position="324"/>
    </location>
</feature>
<feature type="transmembrane region" description="Helical" evidence="2">
    <location>
        <begin position="91"/>
        <end position="111"/>
    </location>
</feature>
<evidence type="ECO:0000256" key="1">
    <source>
        <dbReference type="SAM" id="MobiDB-lite"/>
    </source>
</evidence>
<accession>A0A7S4EKF1</accession>
<keyword evidence="2" id="KW-0472">Membrane</keyword>
<dbReference type="PANTHER" id="PTHR31610">
    <property type="entry name" value="SLR0360 PROTEIN"/>
    <property type="match status" value="1"/>
</dbReference>
<dbReference type="PANTHER" id="PTHR31610:SF0">
    <property type="entry name" value="SLC26A_SULP TRANSPORTER DOMAIN-CONTAINING PROTEIN"/>
    <property type="match status" value="1"/>
</dbReference>
<feature type="region of interest" description="Disordered" evidence="1">
    <location>
        <begin position="608"/>
        <end position="636"/>
    </location>
</feature>
<feature type="transmembrane region" description="Helical" evidence="2">
    <location>
        <begin position="163"/>
        <end position="184"/>
    </location>
</feature>
<dbReference type="AlphaFoldDB" id="A0A7S4EKF1"/>
<evidence type="ECO:0008006" key="4">
    <source>
        <dbReference type="Google" id="ProtNLM"/>
    </source>
</evidence>
<evidence type="ECO:0000313" key="3">
    <source>
        <dbReference type="EMBL" id="CAE0718819.1"/>
    </source>
</evidence>
<feature type="compositionally biased region" description="Acidic residues" evidence="1">
    <location>
        <begin position="611"/>
        <end position="621"/>
    </location>
</feature>
<keyword evidence="2" id="KW-1133">Transmembrane helix</keyword>
<reference evidence="3" key="1">
    <citation type="submission" date="2021-01" db="EMBL/GenBank/DDBJ databases">
        <authorList>
            <person name="Corre E."/>
            <person name="Pelletier E."/>
            <person name="Niang G."/>
            <person name="Scheremetjew M."/>
            <person name="Finn R."/>
            <person name="Kale V."/>
            <person name="Holt S."/>
            <person name="Cochrane G."/>
            <person name="Meng A."/>
            <person name="Brown T."/>
            <person name="Cohen L."/>
        </authorList>
    </citation>
    <scope>NUCLEOTIDE SEQUENCE</scope>
    <source>
        <strain evidence="3">10249 10 AB</strain>
    </source>
</reference>
<feature type="transmembrane region" description="Helical" evidence="2">
    <location>
        <begin position="548"/>
        <end position="567"/>
    </location>
</feature>
<feature type="region of interest" description="Disordered" evidence="1">
    <location>
        <begin position="1"/>
        <end position="20"/>
    </location>
</feature>
<feature type="transmembrane region" description="Helical" evidence="2">
    <location>
        <begin position="336"/>
        <end position="360"/>
    </location>
</feature>
<feature type="transmembrane region" description="Helical" evidence="2">
    <location>
        <begin position="131"/>
        <end position="151"/>
    </location>
</feature>
<feature type="transmembrane region" description="Helical" evidence="2">
    <location>
        <begin position="191"/>
        <end position="211"/>
    </location>
</feature>